<evidence type="ECO:0000313" key="2">
    <source>
        <dbReference type="EMBL" id="KAH8039403.1"/>
    </source>
</evidence>
<keyword evidence="3" id="KW-1185">Reference proteome</keyword>
<evidence type="ECO:0000313" key="3">
    <source>
        <dbReference type="Proteomes" id="UP000821866"/>
    </source>
</evidence>
<organism evidence="2 3">
    <name type="scientific">Rhipicephalus microplus</name>
    <name type="common">Cattle tick</name>
    <name type="synonym">Boophilus microplus</name>
    <dbReference type="NCBI Taxonomy" id="6941"/>
    <lineage>
        <taxon>Eukaryota</taxon>
        <taxon>Metazoa</taxon>
        <taxon>Ecdysozoa</taxon>
        <taxon>Arthropoda</taxon>
        <taxon>Chelicerata</taxon>
        <taxon>Arachnida</taxon>
        <taxon>Acari</taxon>
        <taxon>Parasitiformes</taxon>
        <taxon>Ixodida</taxon>
        <taxon>Ixodoidea</taxon>
        <taxon>Ixodidae</taxon>
        <taxon>Rhipicephalinae</taxon>
        <taxon>Rhipicephalus</taxon>
        <taxon>Boophilus</taxon>
    </lineage>
</organism>
<dbReference type="AlphaFoldDB" id="A0A9J6EYC2"/>
<keyword evidence="1" id="KW-0472">Membrane</keyword>
<evidence type="ECO:0000256" key="1">
    <source>
        <dbReference type="SAM" id="Phobius"/>
    </source>
</evidence>
<keyword evidence="1" id="KW-0812">Transmembrane</keyword>
<name>A0A9J6EYC2_RHIMP</name>
<gene>
    <name evidence="2" type="ORF">HPB51_006423</name>
</gene>
<keyword evidence="1" id="KW-1133">Transmembrane helix</keyword>
<proteinExistence type="predicted"/>
<dbReference type="EMBL" id="JABSTU010000001">
    <property type="protein sequence ID" value="KAH8039403.1"/>
    <property type="molecule type" value="Genomic_DNA"/>
</dbReference>
<dbReference type="Proteomes" id="UP000821866">
    <property type="component" value="Chromosome 1"/>
</dbReference>
<reference evidence="2" key="1">
    <citation type="journal article" date="2020" name="Cell">
        <title>Large-Scale Comparative Analyses of Tick Genomes Elucidate Their Genetic Diversity and Vector Capacities.</title>
        <authorList>
            <consortium name="Tick Genome and Microbiome Consortium (TIGMIC)"/>
            <person name="Jia N."/>
            <person name="Wang J."/>
            <person name="Shi W."/>
            <person name="Du L."/>
            <person name="Sun Y."/>
            <person name="Zhan W."/>
            <person name="Jiang J.F."/>
            <person name="Wang Q."/>
            <person name="Zhang B."/>
            <person name="Ji P."/>
            <person name="Bell-Sakyi L."/>
            <person name="Cui X.M."/>
            <person name="Yuan T.T."/>
            <person name="Jiang B.G."/>
            <person name="Yang W.F."/>
            <person name="Lam T.T."/>
            <person name="Chang Q.C."/>
            <person name="Ding S.J."/>
            <person name="Wang X.J."/>
            <person name="Zhu J.G."/>
            <person name="Ruan X.D."/>
            <person name="Zhao L."/>
            <person name="Wei J.T."/>
            <person name="Ye R.Z."/>
            <person name="Que T.C."/>
            <person name="Du C.H."/>
            <person name="Zhou Y.H."/>
            <person name="Cheng J.X."/>
            <person name="Dai P.F."/>
            <person name="Guo W.B."/>
            <person name="Han X.H."/>
            <person name="Huang E.J."/>
            <person name="Li L.F."/>
            <person name="Wei W."/>
            <person name="Gao Y.C."/>
            <person name="Liu J.Z."/>
            <person name="Shao H.Z."/>
            <person name="Wang X."/>
            <person name="Wang C.C."/>
            <person name="Yang T.C."/>
            <person name="Huo Q.B."/>
            <person name="Li W."/>
            <person name="Chen H.Y."/>
            <person name="Chen S.E."/>
            <person name="Zhou L.G."/>
            <person name="Ni X.B."/>
            <person name="Tian J.H."/>
            <person name="Sheng Y."/>
            <person name="Liu T."/>
            <person name="Pan Y.S."/>
            <person name="Xia L.Y."/>
            <person name="Li J."/>
            <person name="Zhao F."/>
            <person name="Cao W.C."/>
        </authorList>
    </citation>
    <scope>NUCLEOTIDE SEQUENCE</scope>
    <source>
        <strain evidence="2">Rmic-2018</strain>
    </source>
</reference>
<reference evidence="2" key="2">
    <citation type="submission" date="2021-09" db="EMBL/GenBank/DDBJ databases">
        <authorList>
            <person name="Jia N."/>
            <person name="Wang J."/>
            <person name="Shi W."/>
            <person name="Du L."/>
            <person name="Sun Y."/>
            <person name="Zhan W."/>
            <person name="Jiang J."/>
            <person name="Wang Q."/>
            <person name="Zhang B."/>
            <person name="Ji P."/>
            <person name="Sakyi L.B."/>
            <person name="Cui X."/>
            <person name="Yuan T."/>
            <person name="Jiang B."/>
            <person name="Yang W."/>
            <person name="Lam T.T.-Y."/>
            <person name="Chang Q."/>
            <person name="Ding S."/>
            <person name="Wang X."/>
            <person name="Zhu J."/>
            <person name="Ruan X."/>
            <person name="Zhao L."/>
            <person name="Wei J."/>
            <person name="Que T."/>
            <person name="Du C."/>
            <person name="Cheng J."/>
            <person name="Dai P."/>
            <person name="Han X."/>
            <person name="Huang E."/>
            <person name="Gao Y."/>
            <person name="Liu J."/>
            <person name="Shao H."/>
            <person name="Ye R."/>
            <person name="Li L."/>
            <person name="Wei W."/>
            <person name="Wang X."/>
            <person name="Wang C."/>
            <person name="Huo Q."/>
            <person name="Li W."/>
            <person name="Guo W."/>
            <person name="Chen H."/>
            <person name="Chen S."/>
            <person name="Zhou L."/>
            <person name="Zhou L."/>
            <person name="Ni X."/>
            <person name="Tian J."/>
            <person name="Zhou Y."/>
            <person name="Sheng Y."/>
            <person name="Liu T."/>
            <person name="Pan Y."/>
            <person name="Xia L."/>
            <person name="Li J."/>
            <person name="Zhao F."/>
            <person name="Cao W."/>
        </authorList>
    </citation>
    <scope>NUCLEOTIDE SEQUENCE</scope>
    <source>
        <strain evidence="2">Rmic-2018</strain>
        <tissue evidence="2">Larvae</tissue>
    </source>
</reference>
<sequence length="221" mass="24168">MIREVLREDLWALFIPPTQPPIASVAEIVRQELREAFTPPAPNPEPHPATYADAVRRPPPSFVVTPFQPRPAAAPWGRFTHGSEGINGSLTNSRQIKAILALLFAFLITLLGALCYALFSFLTAPPGPAIRPMGETPLFCTFGAHKQDYDLVDTSSCDYAFIPFYVHGGDTFTNDSSRLTRKLLNRAVASTKTAFAISIPHAQVLSTLPPNYNAPLSKCYG</sequence>
<comment type="caution">
    <text evidence="2">The sequence shown here is derived from an EMBL/GenBank/DDBJ whole genome shotgun (WGS) entry which is preliminary data.</text>
</comment>
<feature type="transmembrane region" description="Helical" evidence="1">
    <location>
        <begin position="99"/>
        <end position="122"/>
    </location>
</feature>
<protein>
    <submittedName>
        <fullName evidence="2">Uncharacterized protein</fullName>
    </submittedName>
</protein>
<accession>A0A9J6EYC2</accession>